<feature type="domain" description="MobA-like NTP transferase" evidence="1">
    <location>
        <begin position="12"/>
        <end position="175"/>
    </location>
</feature>
<keyword evidence="3" id="KW-1185">Reference proteome</keyword>
<dbReference type="EMBL" id="JBCDNA010000001">
    <property type="protein sequence ID" value="MEL4454789.1"/>
    <property type="molecule type" value="Genomic_DNA"/>
</dbReference>
<dbReference type="Gene3D" id="3.90.550.10">
    <property type="entry name" value="Spore Coat Polysaccharide Biosynthesis Protein SpsA, Chain A"/>
    <property type="match status" value="1"/>
</dbReference>
<comment type="caution">
    <text evidence="2">The sequence shown here is derived from an EMBL/GenBank/DDBJ whole genome shotgun (WGS) entry which is preliminary data.</text>
</comment>
<name>A0ABU9KX66_9FLAO</name>
<proteinExistence type="predicted"/>
<dbReference type="Pfam" id="PF12804">
    <property type="entry name" value="NTP_transf_3"/>
    <property type="match status" value="1"/>
</dbReference>
<dbReference type="SUPFAM" id="SSF53448">
    <property type="entry name" value="Nucleotide-diphospho-sugar transferases"/>
    <property type="match status" value="1"/>
</dbReference>
<evidence type="ECO:0000313" key="2">
    <source>
        <dbReference type="EMBL" id="MEL4454789.1"/>
    </source>
</evidence>
<dbReference type="RefSeq" id="WP_342158422.1">
    <property type="nucleotide sequence ID" value="NZ_JBCDNA010000001.1"/>
</dbReference>
<dbReference type="PANTHER" id="PTHR43777:SF1">
    <property type="entry name" value="MOLYBDENUM COFACTOR CYTIDYLYLTRANSFERASE"/>
    <property type="match status" value="1"/>
</dbReference>
<dbReference type="Proteomes" id="UP001474120">
    <property type="component" value="Unassembled WGS sequence"/>
</dbReference>
<dbReference type="InterPro" id="IPR029044">
    <property type="entry name" value="Nucleotide-diphossugar_trans"/>
</dbReference>
<accession>A0ABU9KX66</accession>
<dbReference type="PANTHER" id="PTHR43777">
    <property type="entry name" value="MOLYBDENUM COFACTOR CYTIDYLYLTRANSFERASE"/>
    <property type="match status" value="1"/>
</dbReference>
<sequence>MSANIFNPKVAAVVLAAGDSKRMEAIKQLLPWQGSTLLGHVLSQLRQSDACDLFLVLGAYETEILKNIDTTNIRLIRNDDWTRGMGSSISKAIDFIGKNQLVYDGVLLAVADQPLIDLDHYNKLINSCINNKRIIASCYKNDLGVPTVFGSAYFGELQSLQGDTGAKSIIKKHLDQLIRMDAPYGDIDLDTKERYERFYSTHGK</sequence>
<organism evidence="2 3">
    <name type="scientific">Lutimonas vermicola</name>
    <dbReference type="NCBI Taxonomy" id="414288"/>
    <lineage>
        <taxon>Bacteria</taxon>
        <taxon>Pseudomonadati</taxon>
        <taxon>Bacteroidota</taxon>
        <taxon>Flavobacteriia</taxon>
        <taxon>Flavobacteriales</taxon>
        <taxon>Flavobacteriaceae</taxon>
        <taxon>Lutimonas</taxon>
    </lineage>
</organism>
<dbReference type="InterPro" id="IPR025877">
    <property type="entry name" value="MobA-like_NTP_Trfase"/>
</dbReference>
<dbReference type="CDD" id="cd04182">
    <property type="entry name" value="GT_2_like_f"/>
    <property type="match status" value="1"/>
</dbReference>
<evidence type="ECO:0000313" key="3">
    <source>
        <dbReference type="Proteomes" id="UP001474120"/>
    </source>
</evidence>
<gene>
    <name evidence="2" type="ORF">AABB81_02695</name>
</gene>
<protein>
    <submittedName>
        <fullName evidence="2">Nucleotidyltransferase family protein</fullName>
    </submittedName>
</protein>
<reference evidence="2 3" key="1">
    <citation type="submission" date="2024-04" db="EMBL/GenBank/DDBJ databases">
        <title>whole genome sequencing of Lutimonas vermicola strain IMCC1616.</title>
        <authorList>
            <person name="Bae S.S."/>
        </authorList>
    </citation>
    <scope>NUCLEOTIDE SEQUENCE [LARGE SCALE GENOMIC DNA]</scope>
    <source>
        <strain evidence="2 3">IMCC1616</strain>
    </source>
</reference>
<evidence type="ECO:0000259" key="1">
    <source>
        <dbReference type="Pfam" id="PF12804"/>
    </source>
</evidence>